<reference evidence="1" key="1">
    <citation type="submission" date="2020-05" db="EMBL/GenBank/DDBJ databases">
        <title>Phylogenomic resolution of chytrid fungi.</title>
        <authorList>
            <person name="Stajich J.E."/>
            <person name="Amses K."/>
            <person name="Simmons R."/>
            <person name="Seto K."/>
            <person name="Myers J."/>
            <person name="Bonds A."/>
            <person name="Quandt C.A."/>
            <person name="Barry K."/>
            <person name="Liu P."/>
            <person name="Grigoriev I."/>
            <person name="Longcore J.E."/>
            <person name="James T.Y."/>
        </authorList>
    </citation>
    <scope>NUCLEOTIDE SEQUENCE</scope>
    <source>
        <strain evidence="1">PLAUS21</strain>
    </source>
</reference>
<gene>
    <name evidence="1" type="ORF">HK103_005371</name>
</gene>
<dbReference type="EMBL" id="JADGKB010000005">
    <property type="protein sequence ID" value="KAJ3261533.1"/>
    <property type="molecule type" value="Genomic_DNA"/>
</dbReference>
<dbReference type="AlphaFoldDB" id="A0AAD5YAU3"/>
<evidence type="ECO:0008006" key="3">
    <source>
        <dbReference type="Google" id="ProtNLM"/>
    </source>
</evidence>
<keyword evidence="2" id="KW-1185">Reference proteome</keyword>
<proteinExistence type="predicted"/>
<comment type="caution">
    <text evidence="1">The sequence shown here is derived from an EMBL/GenBank/DDBJ whole genome shotgun (WGS) entry which is preliminary data.</text>
</comment>
<evidence type="ECO:0000313" key="2">
    <source>
        <dbReference type="Proteomes" id="UP001210925"/>
    </source>
</evidence>
<accession>A0AAD5YAU3</accession>
<organism evidence="1 2">
    <name type="scientific">Boothiomyces macroporosus</name>
    <dbReference type="NCBI Taxonomy" id="261099"/>
    <lineage>
        <taxon>Eukaryota</taxon>
        <taxon>Fungi</taxon>
        <taxon>Fungi incertae sedis</taxon>
        <taxon>Chytridiomycota</taxon>
        <taxon>Chytridiomycota incertae sedis</taxon>
        <taxon>Chytridiomycetes</taxon>
        <taxon>Rhizophydiales</taxon>
        <taxon>Terramycetaceae</taxon>
        <taxon>Boothiomyces</taxon>
    </lineage>
</organism>
<evidence type="ECO:0000313" key="1">
    <source>
        <dbReference type="EMBL" id="KAJ3261533.1"/>
    </source>
</evidence>
<protein>
    <recommendedName>
        <fullName evidence="3">PH domain-containing protein</fullName>
    </recommendedName>
</protein>
<sequence>MRRDALSLHSLTDAFRYGKTHFFNKGDSSSTLVKSISKRFSLDVLPYIDSTLQDDILFKGKIISVSAYHELGQIQKIMSTKKYETGYWTRKVSVYLEIGKKYIRELSLDNATVLAVIPIQDMKFALVNSKNNKRCQFSIHGESQESKRVYEVSSSSELNVWYHQLSNAKNIVMPDELDTPVGKHTILQNLLMDESSIDAISIGQSLMQQEEVIDDTQELDFWSEFSNGLERLKQEIQHQEALANEKLLLYDSYDKHLDEIHKTLKRK</sequence>
<name>A0AAD5YAU3_9FUNG</name>
<dbReference type="Proteomes" id="UP001210925">
    <property type="component" value="Unassembled WGS sequence"/>
</dbReference>